<dbReference type="InterPro" id="IPR004240">
    <property type="entry name" value="EMP70"/>
</dbReference>
<evidence type="ECO:0000313" key="8">
    <source>
        <dbReference type="EMBL" id="CDZ98282.1"/>
    </source>
</evidence>
<feature type="transmembrane region" description="Helical" evidence="7">
    <location>
        <begin position="555"/>
        <end position="573"/>
    </location>
</feature>
<sequence>MLQISSLLLAGLIAIPRASAFYLPGTAPHDYKKGEKVEVFVNHLAPMLNSKLRSMISYDFYDPRFHFCSPEGGPQKQTEGLGSILFGDRILSSPFEIKMLENSTCQTLCSSSVPSGDAPFINQLIKEDYGFNFLVDKLPAAEIKIDVRTKEKFYDIGGVNLGDDDTDPEVPAINNHFDIFLQYHTRDNEKFRVVGVLMNPRSTASMTAGSTTPNCQSASRMVLSETADNELFYTYSVAWIPSKIPWGLRWDNYLHVFDPKIHWFSLINSLVIVIFLCTMVSMVLIRTVGKDIHRYNAVDLSEDVQEDFGWKLVHGEVFRPPVNPLLLSAMTGTGIQLAAMVLVTLGFALLGFLSPSNRGSLATVMILSWTLFGVISGYVSARVFASMDGKDFRKLGFITSFLFPTIVFAVIFLLNLVLVSSGSSGAVPFGTILAVVALWFLISTPLNVLGTYLGIKHGGFEHPTKVNQIPRQIPPGPTYLKKWPATLLAGLLPWAAAFVELFFVLSSLFGSKAYYAFGFLFLTFCVVVLTTATITILFTYFTLCAEEYRWQWRSFLIGGGSSIWLFLYGLFYWGSRLSLDGLSSVVLYLGYLVLLAMANFLLTGSIGFIASYFAIRKLYAAIRVD</sequence>
<feature type="transmembrane region" description="Helical" evidence="7">
    <location>
        <begin position="585"/>
        <end position="615"/>
    </location>
</feature>
<dbReference type="PANTHER" id="PTHR10766:SF111">
    <property type="entry name" value="TRANSMEMBRANE 9 SUPERFAMILY MEMBER 2"/>
    <property type="match status" value="1"/>
</dbReference>
<dbReference type="GO" id="GO:0005737">
    <property type="term" value="C:cytoplasm"/>
    <property type="evidence" value="ECO:0007669"/>
    <property type="project" value="UniProtKB-ARBA"/>
</dbReference>
<feature type="transmembrane region" description="Helical" evidence="7">
    <location>
        <begin position="431"/>
        <end position="455"/>
    </location>
</feature>
<dbReference type="EMBL" id="LN483326">
    <property type="protein sequence ID" value="CDZ98282.1"/>
    <property type="molecule type" value="Genomic_DNA"/>
</dbReference>
<dbReference type="AlphaFoldDB" id="A0A0F7SMM8"/>
<dbReference type="GO" id="GO:0072657">
    <property type="term" value="P:protein localization to membrane"/>
    <property type="evidence" value="ECO:0007669"/>
    <property type="project" value="TreeGrafter"/>
</dbReference>
<evidence type="ECO:0000256" key="1">
    <source>
        <dbReference type="ARBA" id="ARBA00004141"/>
    </source>
</evidence>
<accession>A0A0F7SMM8</accession>
<organism evidence="8">
    <name type="scientific">Phaffia rhodozyma</name>
    <name type="common">Yeast</name>
    <name type="synonym">Xanthophyllomyces dendrorhous</name>
    <dbReference type="NCBI Taxonomy" id="264483"/>
    <lineage>
        <taxon>Eukaryota</taxon>
        <taxon>Fungi</taxon>
        <taxon>Dikarya</taxon>
        <taxon>Basidiomycota</taxon>
        <taxon>Agaricomycotina</taxon>
        <taxon>Tremellomycetes</taxon>
        <taxon>Cystofilobasidiales</taxon>
        <taxon>Mrakiaceae</taxon>
        <taxon>Phaffia</taxon>
    </lineage>
</organism>
<evidence type="ECO:0000256" key="6">
    <source>
        <dbReference type="ARBA" id="ARBA00023136"/>
    </source>
</evidence>
<evidence type="ECO:0000256" key="4">
    <source>
        <dbReference type="ARBA" id="ARBA00022729"/>
    </source>
</evidence>
<feature type="transmembrane region" description="Helical" evidence="7">
    <location>
        <begin position="487"/>
        <end position="509"/>
    </location>
</feature>
<feature type="chain" id="PRO_5007354903" description="Transmembrane 9 superfamily member" evidence="7">
    <location>
        <begin position="21"/>
        <end position="625"/>
    </location>
</feature>
<feature type="transmembrane region" description="Helical" evidence="7">
    <location>
        <begin position="366"/>
        <end position="385"/>
    </location>
</feature>
<evidence type="ECO:0000256" key="2">
    <source>
        <dbReference type="ARBA" id="ARBA00005227"/>
    </source>
</evidence>
<keyword evidence="4 7" id="KW-0732">Signal</keyword>
<evidence type="ECO:0000256" key="5">
    <source>
        <dbReference type="ARBA" id="ARBA00022989"/>
    </source>
</evidence>
<reference evidence="8" key="1">
    <citation type="submission" date="2014-08" db="EMBL/GenBank/DDBJ databases">
        <authorList>
            <person name="Sharma Rahul"/>
            <person name="Thines Marco"/>
        </authorList>
    </citation>
    <scope>NUCLEOTIDE SEQUENCE</scope>
</reference>
<keyword evidence="3 7" id="KW-0812">Transmembrane</keyword>
<feature type="signal peptide" evidence="7">
    <location>
        <begin position="1"/>
        <end position="20"/>
    </location>
</feature>
<evidence type="ECO:0000256" key="3">
    <source>
        <dbReference type="ARBA" id="ARBA00022692"/>
    </source>
</evidence>
<feature type="transmembrane region" description="Helical" evidence="7">
    <location>
        <begin position="335"/>
        <end position="354"/>
    </location>
</feature>
<dbReference type="GO" id="GO:0007034">
    <property type="term" value="P:vacuolar transport"/>
    <property type="evidence" value="ECO:0007669"/>
    <property type="project" value="TreeGrafter"/>
</dbReference>
<keyword evidence="5 7" id="KW-1133">Transmembrane helix</keyword>
<comment type="similarity">
    <text evidence="2 7">Belongs to the nonaspanin (TM9SF) (TC 9.A.2) family.</text>
</comment>
<feature type="transmembrane region" description="Helical" evidence="7">
    <location>
        <begin position="263"/>
        <end position="285"/>
    </location>
</feature>
<dbReference type="PANTHER" id="PTHR10766">
    <property type="entry name" value="TRANSMEMBRANE 9 SUPERFAMILY PROTEIN"/>
    <property type="match status" value="1"/>
</dbReference>
<dbReference type="GO" id="GO:0016020">
    <property type="term" value="C:membrane"/>
    <property type="evidence" value="ECO:0007669"/>
    <property type="project" value="UniProtKB-SubCell"/>
</dbReference>
<feature type="transmembrane region" description="Helical" evidence="7">
    <location>
        <begin position="397"/>
        <end position="419"/>
    </location>
</feature>
<name>A0A0F7SMM8_PHARH</name>
<dbReference type="Pfam" id="PF02990">
    <property type="entry name" value="EMP70"/>
    <property type="match status" value="1"/>
</dbReference>
<keyword evidence="6 7" id="KW-0472">Membrane</keyword>
<protein>
    <recommendedName>
        <fullName evidence="7">Transmembrane 9 superfamily member</fullName>
    </recommendedName>
</protein>
<feature type="transmembrane region" description="Helical" evidence="7">
    <location>
        <begin position="515"/>
        <end position="543"/>
    </location>
</feature>
<proteinExistence type="inferred from homology"/>
<comment type="subcellular location">
    <subcellularLocation>
        <location evidence="1">Membrane</location>
        <topology evidence="1">Multi-pass membrane protein</topology>
    </subcellularLocation>
</comment>
<evidence type="ECO:0000256" key="7">
    <source>
        <dbReference type="RuleBase" id="RU363079"/>
    </source>
</evidence>